<sequence>MPSVYDLKPAFQGLLRPLTVSLAARGVTANQITVAAFLLAAVTGLLIASRPAHLPMLGLIPVVLLFRMALNAIDGMLAREHHMKSRLGAVLNELGDVLADAVLYLPLALVPGLDPAIVVTFVLLGAIVEMTGVIAVQIGATRNYAGPMGKSDRAVLVGLATLLLSLGVPAGLWCAALFGLGSVLSILTIINRARQALREAA</sequence>
<name>A0A0K2G991_NITMO</name>
<dbReference type="Proteomes" id="UP000069205">
    <property type="component" value="Chromosome"/>
</dbReference>
<evidence type="ECO:0008006" key="4">
    <source>
        <dbReference type="Google" id="ProtNLM"/>
    </source>
</evidence>
<feature type="transmembrane region" description="Helical" evidence="1">
    <location>
        <begin position="89"/>
        <end position="110"/>
    </location>
</feature>
<keyword evidence="3" id="KW-1185">Reference proteome</keyword>
<feature type="transmembrane region" description="Helical" evidence="1">
    <location>
        <begin position="56"/>
        <end position="77"/>
    </location>
</feature>
<dbReference type="PATRIC" id="fig|42253.5.peg.1058"/>
<dbReference type="GO" id="GO:0016020">
    <property type="term" value="C:membrane"/>
    <property type="evidence" value="ECO:0007669"/>
    <property type="project" value="InterPro"/>
</dbReference>
<dbReference type="AlphaFoldDB" id="A0A0K2G991"/>
<gene>
    <name evidence="2" type="ORF">NITMOv2_1074</name>
</gene>
<accession>A0A0K2G991</accession>
<keyword evidence="1" id="KW-1133">Transmembrane helix</keyword>
<dbReference type="KEGG" id="nmv:NITMOv2_1074"/>
<reference evidence="2 3" key="1">
    <citation type="journal article" date="2015" name="Proc. Natl. Acad. Sci. U.S.A.">
        <title>Expanded metabolic versatility of ubiquitous nitrite-oxidizing bacteria from the genus Nitrospira.</title>
        <authorList>
            <person name="Koch H."/>
            <person name="Lucker S."/>
            <person name="Albertsen M."/>
            <person name="Kitzinger K."/>
            <person name="Herbold C."/>
            <person name="Spieck E."/>
            <person name="Nielsen P.H."/>
            <person name="Wagner M."/>
            <person name="Daims H."/>
        </authorList>
    </citation>
    <scope>NUCLEOTIDE SEQUENCE [LARGE SCALE GENOMIC DNA]</scope>
    <source>
        <strain evidence="2 3">NSP M-1</strain>
    </source>
</reference>
<dbReference type="GO" id="GO:0008654">
    <property type="term" value="P:phospholipid biosynthetic process"/>
    <property type="evidence" value="ECO:0007669"/>
    <property type="project" value="InterPro"/>
</dbReference>
<keyword evidence="1" id="KW-0472">Membrane</keyword>
<keyword evidence="1" id="KW-0812">Transmembrane</keyword>
<evidence type="ECO:0000313" key="2">
    <source>
        <dbReference type="EMBL" id="ALA57505.1"/>
    </source>
</evidence>
<dbReference type="OrthoDB" id="1034332at2"/>
<feature type="transmembrane region" description="Helical" evidence="1">
    <location>
        <begin position="116"/>
        <end position="136"/>
    </location>
</feature>
<organism evidence="2 3">
    <name type="scientific">Nitrospira moscoviensis</name>
    <dbReference type="NCBI Taxonomy" id="42253"/>
    <lineage>
        <taxon>Bacteria</taxon>
        <taxon>Pseudomonadati</taxon>
        <taxon>Nitrospirota</taxon>
        <taxon>Nitrospiria</taxon>
        <taxon>Nitrospirales</taxon>
        <taxon>Nitrospiraceae</taxon>
        <taxon>Nitrospira</taxon>
    </lineage>
</organism>
<evidence type="ECO:0000313" key="3">
    <source>
        <dbReference type="Proteomes" id="UP000069205"/>
    </source>
</evidence>
<dbReference type="RefSeq" id="WP_053378836.1">
    <property type="nucleotide sequence ID" value="NZ_CP011801.1"/>
</dbReference>
<dbReference type="InterPro" id="IPR000462">
    <property type="entry name" value="CDP-OH_P_trans"/>
</dbReference>
<proteinExistence type="predicted"/>
<dbReference type="InterPro" id="IPR043130">
    <property type="entry name" value="CDP-OH_PTrfase_TM_dom"/>
</dbReference>
<feature type="transmembrane region" description="Helical" evidence="1">
    <location>
        <begin position="32"/>
        <end position="50"/>
    </location>
</feature>
<dbReference type="Pfam" id="PF01066">
    <property type="entry name" value="CDP-OH_P_transf"/>
    <property type="match status" value="1"/>
</dbReference>
<dbReference type="STRING" id="42253.NITMOv2_1074"/>
<dbReference type="Gene3D" id="1.20.120.1760">
    <property type="match status" value="1"/>
</dbReference>
<dbReference type="GO" id="GO:0016780">
    <property type="term" value="F:phosphotransferase activity, for other substituted phosphate groups"/>
    <property type="evidence" value="ECO:0007669"/>
    <property type="project" value="InterPro"/>
</dbReference>
<dbReference type="EMBL" id="CP011801">
    <property type="protein sequence ID" value="ALA57505.1"/>
    <property type="molecule type" value="Genomic_DNA"/>
</dbReference>
<protein>
    <recommendedName>
        <fullName evidence="4">CDP-alcohol phosphatidyltransferase family protein</fullName>
    </recommendedName>
</protein>
<feature type="transmembrane region" description="Helical" evidence="1">
    <location>
        <begin position="157"/>
        <end position="190"/>
    </location>
</feature>
<evidence type="ECO:0000256" key="1">
    <source>
        <dbReference type="SAM" id="Phobius"/>
    </source>
</evidence>